<dbReference type="AlphaFoldDB" id="A0AAN1JLA6"/>
<evidence type="ECO:0000313" key="2">
    <source>
        <dbReference type="Proteomes" id="UP000236649"/>
    </source>
</evidence>
<proteinExistence type="predicted"/>
<evidence type="ECO:0000313" key="1">
    <source>
        <dbReference type="EMBL" id="AUT75961.1"/>
    </source>
</evidence>
<dbReference type="KEGG" id="phs:C2L64_47870"/>
<organism evidence="1 2">
    <name type="scientific">Paraburkholderia hospita</name>
    <dbReference type="NCBI Taxonomy" id="169430"/>
    <lineage>
        <taxon>Bacteria</taxon>
        <taxon>Pseudomonadati</taxon>
        <taxon>Pseudomonadota</taxon>
        <taxon>Betaproteobacteria</taxon>
        <taxon>Burkholderiales</taxon>
        <taxon>Burkholderiaceae</taxon>
        <taxon>Paraburkholderia</taxon>
    </lineage>
</organism>
<accession>A0AAN1JLA6</accession>
<protein>
    <submittedName>
        <fullName evidence="1">Uncharacterized protein</fullName>
    </submittedName>
</protein>
<gene>
    <name evidence="1" type="ORF">C2L64_47870</name>
</gene>
<name>A0AAN1JLA6_9BURK</name>
<dbReference type="EMBL" id="CP026108">
    <property type="protein sequence ID" value="AUT75961.1"/>
    <property type="molecule type" value="Genomic_DNA"/>
</dbReference>
<reference evidence="1 2" key="1">
    <citation type="submission" date="2018-01" db="EMBL/GenBank/DDBJ databases">
        <title>Species boundaries and ecological features among Paraburkholderia terrae DSMZ17804T, P. hospita DSMZ17164T and P. caribensis DSMZ13236T.</title>
        <authorList>
            <person name="Pratama A.A."/>
        </authorList>
    </citation>
    <scope>NUCLEOTIDE SEQUENCE [LARGE SCALE GENOMIC DNA]</scope>
    <source>
        <strain evidence="1 2">DSM 17164</strain>
    </source>
</reference>
<sequence length="120" mass="14238">MAEAPGVIAELAFHVFQQVAWKTDDAFYMRLQPDGRLGTLFYGHELHKLKYSRLLRLLRLFLPRTWLESLCEKQRIRVHTTHPAYSSQECPEGHTIETDNRLFSMSVAGMRMFHRREMMR</sequence>
<dbReference type="Proteomes" id="UP000236649">
    <property type="component" value="Chromosome 4"/>
</dbReference>